<gene>
    <name evidence="1" type="ORF">BLNAU_21666</name>
</gene>
<organism evidence="1 2">
    <name type="scientific">Blattamonas nauphoetae</name>
    <dbReference type="NCBI Taxonomy" id="2049346"/>
    <lineage>
        <taxon>Eukaryota</taxon>
        <taxon>Metamonada</taxon>
        <taxon>Preaxostyla</taxon>
        <taxon>Oxymonadida</taxon>
        <taxon>Blattamonas</taxon>
    </lineage>
</organism>
<accession>A0ABQ9WV85</accession>
<proteinExistence type="predicted"/>
<evidence type="ECO:0000313" key="1">
    <source>
        <dbReference type="EMBL" id="KAK2943409.1"/>
    </source>
</evidence>
<reference evidence="1 2" key="1">
    <citation type="journal article" date="2022" name="bioRxiv">
        <title>Genomics of Preaxostyla Flagellates Illuminates Evolutionary Transitions and the Path Towards Mitochondrial Loss.</title>
        <authorList>
            <person name="Novak L.V.F."/>
            <person name="Treitli S.C."/>
            <person name="Pyrih J."/>
            <person name="Halakuc P."/>
            <person name="Pipaliya S.V."/>
            <person name="Vacek V."/>
            <person name="Brzon O."/>
            <person name="Soukal P."/>
            <person name="Eme L."/>
            <person name="Dacks J.B."/>
            <person name="Karnkowska A."/>
            <person name="Elias M."/>
            <person name="Hampl V."/>
        </authorList>
    </citation>
    <scope>NUCLEOTIDE SEQUENCE [LARGE SCALE GENOMIC DNA]</scope>
    <source>
        <strain evidence="1">NAU3</strain>
        <tissue evidence="1">Gut</tissue>
    </source>
</reference>
<dbReference type="Proteomes" id="UP001281761">
    <property type="component" value="Unassembled WGS sequence"/>
</dbReference>
<evidence type="ECO:0000313" key="2">
    <source>
        <dbReference type="Proteomes" id="UP001281761"/>
    </source>
</evidence>
<protein>
    <submittedName>
        <fullName evidence="1">Uncharacterized protein</fullName>
    </submittedName>
</protein>
<name>A0ABQ9WV85_9EUKA</name>
<dbReference type="EMBL" id="JARBJD010000348">
    <property type="protein sequence ID" value="KAK2943409.1"/>
    <property type="molecule type" value="Genomic_DNA"/>
</dbReference>
<keyword evidence="2" id="KW-1185">Reference proteome</keyword>
<sequence>MRVGESVWMLGPIPDLKLESAAVGAREPLSTHCMRNKADAAARLDAEYRRPFNVRLVKFVFVNSNDTARWSTCGRVLLPEVHLQRNGFEMWQVANYCECVLSLRQLILCEVIPFLSMKG</sequence>
<comment type="caution">
    <text evidence="1">The sequence shown here is derived from an EMBL/GenBank/DDBJ whole genome shotgun (WGS) entry which is preliminary data.</text>
</comment>